<feature type="transmembrane region" description="Helical" evidence="1">
    <location>
        <begin position="125"/>
        <end position="147"/>
    </location>
</feature>
<feature type="domain" description="DUF1468" evidence="2">
    <location>
        <begin position="9"/>
        <end position="152"/>
    </location>
</feature>
<evidence type="ECO:0000313" key="4">
    <source>
        <dbReference type="Proteomes" id="UP000075670"/>
    </source>
</evidence>
<gene>
    <name evidence="3" type="ORF">MOMUL_25290</name>
</gene>
<dbReference type="Proteomes" id="UP000075670">
    <property type="component" value="Unassembled WGS sequence"/>
</dbReference>
<feature type="transmembrane region" description="Helical" evidence="1">
    <location>
        <begin position="38"/>
        <end position="57"/>
    </location>
</feature>
<feature type="transmembrane region" description="Helical" evidence="1">
    <location>
        <begin position="87"/>
        <end position="105"/>
    </location>
</feature>
<dbReference type="PATRIC" id="fig|1122241.3.peg.2684"/>
<reference evidence="3 4" key="1">
    <citation type="submission" date="2016-02" db="EMBL/GenBank/DDBJ databases">
        <title>Genome sequence of Moorella mulderi DSM 14980.</title>
        <authorList>
            <person name="Poehlein A."/>
            <person name="Daniel R."/>
        </authorList>
    </citation>
    <scope>NUCLEOTIDE SEQUENCE [LARGE SCALE GENOMIC DNA]</scope>
    <source>
        <strain evidence="3 4">DSM 14980</strain>
    </source>
</reference>
<dbReference type="OrthoDB" id="369902at2"/>
<name>A0A151AUL1_9FIRM</name>
<dbReference type="EMBL" id="LTBC01000013">
    <property type="protein sequence ID" value="KYH31291.1"/>
    <property type="molecule type" value="Genomic_DNA"/>
</dbReference>
<sequence length="162" mass="17977">MDKRGELASSIVLVAFGIGYFIYATNYAWDSLANPGPGFLPCIIGALFTLLSIRLMLGALPRKSKQAWQEATATTEGKDRKSKMMPLLIVLILIIYILILEWAGYIPSTFLLIFTGIKVMGERTWLKPLLIATGLVVFTYFLFIVWLQVPLPQGKLIPIGGI</sequence>
<dbReference type="InterPro" id="IPR009936">
    <property type="entry name" value="DUF1468"/>
</dbReference>
<organism evidence="3 4">
    <name type="scientific">Moorella mulderi DSM 14980</name>
    <dbReference type="NCBI Taxonomy" id="1122241"/>
    <lineage>
        <taxon>Bacteria</taxon>
        <taxon>Bacillati</taxon>
        <taxon>Bacillota</taxon>
        <taxon>Clostridia</taxon>
        <taxon>Neomoorellales</taxon>
        <taxon>Neomoorellaceae</taxon>
        <taxon>Neomoorella</taxon>
    </lineage>
</organism>
<evidence type="ECO:0000256" key="1">
    <source>
        <dbReference type="SAM" id="Phobius"/>
    </source>
</evidence>
<keyword evidence="1" id="KW-0812">Transmembrane</keyword>
<proteinExistence type="predicted"/>
<dbReference type="RefSeq" id="WP_062285300.1">
    <property type="nucleotide sequence ID" value="NZ_LTBC01000013.1"/>
</dbReference>
<dbReference type="Pfam" id="PF07331">
    <property type="entry name" value="TctB"/>
    <property type="match status" value="1"/>
</dbReference>
<keyword evidence="1" id="KW-1133">Transmembrane helix</keyword>
<keyword evidence="4" id="KW-1185">Reference proteome</keyword>
<protein>
    <submittedName>
        <fullName evidence="3">Tripartite tricarboxylate transporter TctB family protein</fullName>
    </submittedName>
</protein>
<comment type="caution">
    <text evidence="3">The sequence shown here is derived from an EMBL/GenBank/DDBJ whole genome shotgun (WGS) entry which is preliminary data.</text>
</comment>
<feature type="transmembrane region" description="Helical" evidence="1">
    <location>
        <begin position="7"/>
        <end position="26"/>
    </location>
</feature>
<evidence type="ECO:0000313" key="3">
    <source>
        <dbReference type="EMBL" id="KYH31291.1"/>
    </source>
</evidence>
<accession>A0A151AUL1</accession>
<dbReference type="AlphaFoldDB" id="A0A151AUL1"/>
<evidence type="ECO:0000259" key="2">
    <source>
        <dbReference type="Pfam" id="PF07331"/>
    </source>
</evidence>
<keyword evidence="1" id="KW-0472">Membrane</keyword>